<reference evidence="1" key="1">
    <citation type="journal article" date="2011" name="PLoS Genet.">
        <title>Parallel evolution of a type IV secretion system in radiating lineages of the host-restricted bacterial pathogen Bartonella.</title>
        <authorList>
            <person name="Engel P."/>
            <person name="Salzburger W."/>
            <person name="Liesch M."/>
            <person name="Chang C.C."/>
            <person name="Maruyama S."/>
            <person name="Lanz C."/>
            <person name="Calteau A."/>
            <person name="Lajus A."/>
            <person name="Medigue C."/>
            <person name="Schuster S.C."/>
            <person name="Dehio C."/>
        </authorList>
    </citation>
    <scope>NUCLEOTIDE SEQUENCE</scope>
    <source>
        <strain evidence="1">R1</strain>
    </source>
</reference>
<dbReference type="EMBL" id="FN645509">
    <property type="protein sequence ID" value="CBI82183.1"/>
    <property type="molecule type" value="Genomic_DNA"/>
</dbReference>
<protein>
    <submittedName>
        <fullName evidence="1">Uncharacterized protein</fullName>
    </submittedName>
</protein>
<name>E6YZ95_BARSR</name>
<evidence type="ECO:0000313" key="1">
    <source>
        <dbReference type="EMBL" id="CBI82183.1"/>
    </source>
</evidence>
<organism evidence="1">
    <name type="scientific">Bartonella schoenbuchensis (strain DSM 13525 / NCTC 13165 / R1)</name>
    <dbReference type="NCBI Taxonomy" id="687861"/>
    <lineage>
        <taxon>Bacteria</taxon>
        <taxon>Pseudomonadati</taxon>
        <taxon>Pseudomonadota</taxon>
        <taxon>Alphaproteobacteria</taxon>
        <taxon>Hyphomicrobiales</taxon>
        <taxon>Bartonellaceae</taxon>
        <taxon>Bartonella</taxon>
    </lineage>
</organism>
<gene>
    <name evidence="1" type="ORF">B11C_40038</name>
</gene>
<proteinExistence type="predicted"/>
<accession>E6YZ95</accession>
<sequence length="42" mass="4853">MTKQIFKNIINYSEITTVTMDHFRSRISILIEVIVIGQATNI</sequence>
<dbReference type="AlphaFoldDB" id="E6YZ95"/>